<evidence type="ECO:0000313" key="2">
    <source>
        <dbReference type="EMBL" id="KAF9489497.1"/>
    </source>
</evidence>
<comment type="caution">
    <text evidence="2">The sequence shown here is derived from an EMBL/GenBank/DDBJ whole genome shotgun (WGS) entry which is preliminary data.</text>
</comment>
<evidence type="ECO:0000259" key="1">
    <source>
        <dbReference type="Pfam" id="PF18721"/>
    </source>
</evidence>
<dbReference type="Pfam" id="PF18721">
    <property type="entry name" value="CxC6"/>
    <property type="match status" value="1"/>
</dbReference>
<reference evidence="2" key="1">
    <citation type="submission" date="2020-11" db="EMBL/GenBank/DDBJ databases">
        <authorList>
            <consortium name="DOE Joint Genome Institute"/>
            <person name="Ahrendt S."/>
            <person name="Riley R."/>
            <person name="Andreopoulos W."/>
            <person name="Labutti K."/>
            <person name="Pangilinan J."/>
            <person name="Ruiz-Duenas F.J."/>
            <person name="Barrasa J.M."/>
            <person name="Sanchez-Garcia M."/>
            <person name="Camarero S."/>
            <person name="Miyauchi S."/>
            <person name="Serrano A."/>
            <person name="Linde D."/>
            <person name="Babiker R."/>
            <person name="Drula E."/>
            <person name="Ayuso-Fernandez I."/>
            <person name="Pacheco R."/>
            <person name="Padilla G."/>
            <person name="Ferreira P."/>
            <person name="Barriuso J."/>
            <person name="Kellner H."/>
            <person name="Castanera R."/>
            <person name="Alfaro M."/>
            <person name="Ramirez L."/>
            <person name="Pisabarro A.G."/>
            <person name="Kuo A."/>
            <person name="Tritt A."/>
            <person name="Lipzen A."/>
            <person name="He G."/>
            <person name="Yan M."/>
            <person name="Ng V."/>
            <person name="Cullen D."/>
            <person name="Martin F."/>
            <person name="Rosso M.-N."/>
            <person name="Henrissat B."/>
            <person name="Hibbett D."/>
            <person name="Martinez A.T."/>
            <person name="Grigoriev I.V."/>
        </authorList>
    </citation>
    <scope>NUCLEOTIDE SEQUENCE</scope>
    <source>
        <strain evidence="2">ATCC 90797</strain>
    </source>
</reference>
<dbReference type="EMBL" id="MU154669">
    <property type="protein sequence ID" value="KAF9489497.1"/>
    <property type="molecule type" value="Genomic_DNA"/>
</dbReference>
<keyword evidence="3" id="KW-1185">Reference proteome</keyword>
<protein>
    <recommendedName>
        <fullName evidence="1">CxC6 like cysteine cluster associated with KDZ domain-containing protein</fullName>
    </recommendedName>
</protein>
<organism evidence="2 3">
    <name type="scientific">Pleurotus eryngii</name>
    <name type="common">Boletus of the steppes</name>
    <dbReference type="NCBI Taxonomy" id="5323"/>
    <lineage>
        <taxon>Eukaryota</taxon>
        <taxon>Fungi</taxon>
        <taxon>Dikarya</taxon>
        <taxon>Basidiomycota</taxon>
        <taxon>Agaricomycotina</taxon>
        <taxon>Agaricomycetes</taxon>
        <taxon>Agaricomycetidae</taxon>
        <taxon>Agaricales</taxon>
        <taxon>Pleurotineae</taxon>
        <taxon>Pleurotaceae</taxon>
        <taxon>Pleurotus</taxon>
    </lineage>
</organism>
<sequence length="129" mass="13619">LAGFSNSTMIFMDNLKISELVTAAYLDLGDGGIICSAVGHSCDECCHAFKDVADVIPNQDDDPAALADVCMIVIDGIVMGPRHCAIAGCEAGLLNAQTGVFCQEHEEEMEDCCHMKGCNKNKVGCTQAC</sequence>
<name>A0A9P5ZLB4_PLEER</name>
<gene>
    <name evidence="2" type="ORF">BDN71DRAFT_1351812</name>
</gene>
<feature type="domain" description="CxC6 like cysteine cluster associated with KDZ" evidence="1">
    <location>
        <begin position="73"/>
        <end position="129"/>
    </location>
</feature>
<dbReference type="InterPro" id="IPR040898">
    <property type="entry name" value="CxC6"/>
</dbReference>
<evidence type="ECO:0000313" key="3">
    <source>
        <dbReference type="Proteomes" id="UP000807025"/>
    </source>
</evidence>
<feature type="non-terminal residue" evidence="2">
    <location>
        <position position="129"/>
    </location>
</feature>
<dbReference type="Proteomes" id="UP000807025">
    <property type="component" value="Unassembled WGS sequence"/>
</dbReference>
<dbReference type="OrthoDB" id="2527272at2759"/>
<dbReference type="AlphaFoldDB" id="A0A9P5ZLB4"/>
<proteinExistence type="predicted"/>
<feature type="non-terminal residue" evidence="2">
    <location>
        <position position="1"/>
    </location>
</feature>
<accession>A0A9P5ZLB4</accession>